<keyword evidence="1" id="KW-0732">Signal</keyword>
<gene>
    <name evidence="2" type="ORF">EV696_10288</name>
</gene>
<dbReference type="InterPro" id="IPR036444">
    <property type="entry name" value="PLipase_A2_dom_sf"/>
</dbReference>
<reference evidence="2 3" key="1">
    <citation type="submission" date="2019-03" db="EMBL/GenBank/DDBJ databases">
        <title>Genomic Encyclopedia of Type Strains, Phase IV (KMG-IV): sequencing the most valuable type-strain genomes for metagenomic binning, comparative biology and taxonomic classification.</title>
        <authorList>
            <person name="Goeker M."/>
        </authorList>
    </citation>
    <scope>NUCLEOTIDE SEQUENCE [LARGE SCALE GENOMIC DNA]</scope>
    <source>
        <strain evidence="2 3">DSM 103792</strain>
    </source>
</reference>
<organism evidence="2 3">
    <name type="scientific">Permianibacter aggregans</name>
    <dbReference type="NCBI Taxonomy" id="1510150"/>
    <lineage>
        <taxon>Bacteria</taxon>
        <taxon>Pseudomonadati</taxon>
        <taxon>Pseudomonadota</taxon>
        <taxon>Gammaproteobacteria</taxon>
        <taxon>Pseudomonadales</taxon>
        <taxon>Pseudomonadaceae</taxon>
        <taxon>Permianibacter</taxon>
    </lineage>
</organism>
<evidence type="ECO:0000313" key="3">
    <source>
        <dbReference type="Proteomes" id="UP000295375"/>
    </source>
</evidence>
<dbReference type="GO" id="GO:0004623">
    <property type="term" value="F:phospholipase A2 activity"/>
    <property type="evidence" value="ECO:0007669"/>
    <property type="project" value="InterPro"/>
</dbReference>
<sequence>MKRLLLAFSLLCSFQLIADDAISIRPFVTDGCSAFPDGTLADRQRWQDCCIAHDLAYWAGGTREDRKAVDEAFAQCIAEHSDIRLSEAMRIGVRFGGSPIFPTSYRWGYGWPFWRGYAPLTEQEKQQIIDAIDRMPADALEVRNEWQLLDFSGWKKPPIK</sequence>
<dbReference type="AlphaFoldDB" id="A0A4V3D860"/>
<feature type="chain" id="PRO_5020669305" description="Phospholipase A2-like protein" evidence="1">
    <location>
        <begin position="19"/>
        <end position="160"/>
    </location>
</feature>
<dbReference type="GO" id="GO:0006644">
    <property type="term" value="P:phospholipid metabolic process"/>
    <property type="evidence" value="ECO:0007669"/>
    <property type="project" value="InterPro"/>
</dbReference>
<dbReference type="Gene3D" id="1.20.90.10">
    <property type="entry name" value="Phospholipase A2 domain"/>
    <property type="match status" value="1"/>
</dbReference>
<evidence type="ECO:0008006" key="4">
    <source>
        <dbReference type="Google" id="ProtNLM"/>
    </source>
</evidence>
<dbReference type="SUPFAM" id="SSF48619">
    <property type="entry name" value="Phospholipase A2, PLA2"/>
    <property type="match status" value="1"/>
</dbReference>
<accession>A0A4V3D860</accession>
<evidence type="ECO:0000256" key="1">
    <source>
        <dbReference type="SAM" id="SignalP"/>
    </source>
</evidence>
<proteinExistence type="predicted"/>
<dbReference type="GO" id="GO:0050482">
    <property type="term" value="P:arachidonate secretion"/>
    <property type="evidence" value="ECO:0007669"/>
    <property type="project" value="InterPro"/>
</dbReference>
<keyword evidence="3" id="KW-1185">Reference proteome</keyword>
<dbReference type="EMBL" id="SNYM01000002">
    <property type="protein sequence ID" value="TDQ50407.1"/>
    <property type="molecule type" value="Genomic_DNA"/>
</dbReference>
<feature type="signal peptide" evidence="1">
    <location>
        <begin position="1"/>
        <end position="18"/>
    </location>
</feature>
<evidence type="ECO:0000313" key="2">
    <source>
        <dbReference type="EMBL" id="TDQ50407.1"/>
    </source>
</evidence>
<comment type="caution">
    <text evidence="2">The sequence shown here is derived from an EMBL/GenBank/DDBJ whole genome shotgun (WGS) entry which is preliminary data.</text>
</comment>
<dbReference type="Proteomes" id="UP000295375">
    <property type="component" value="Unassembled WGS sequence"/>
</dbReference>
<protein>
    <recommendedName>
        <fullName evidence="4">Phospholipase A2-like protein</fullName>
    </recommendedName>
</protein>
<dbReference type="RefSeq" id="WP_198325217.1">
    <property type="nucleotide sequence ID" value="NZ_CP037953.1"/>
</dbReference>
<name>A0A4V3D860_9GAMM</name>